<dbReference type="PROSITE" id="PS50271">
    <property type="entry name" value="ZF_UBP"/>
    <property type="match status" value="1"/>
</dbReference>
<accession>A0A0K1Q7M9</accession>
<dbReference type="Gene3D" id="3.30.40.10">
    <property type="entry name" value="Zinc/RING finger domain, C3HC4 (zinc finger)"/>
    <property type="match status" value="1"/>
</dbReference>
<dbReference type="GO" id="GO:0008270">
    <property type="term" value="F:zinc ion binding"/>
    <property type="evidence" value="ECO:0007669"/>
    <property type="project" value="InterPro"/>
</dbReference>
<dbReference type="EMBL" id="CP012333">
    <property type="protein sequence ID" value="AKV01672.1"/>
    <property type="molecule type" value="Genomic_DNA"/>
</dbReference>
<evidence type="ECO:0000313" key="2">
    <source>
        <dbReference type="EMBL" id="AKV01672.1"/>
    </source>
</evidence>
<dbReference type="InterPro" id="IPR001607">
    <property type="entry name" value="Znf_UBP"/>
</dbReference>
<evidence type="ECO:0000313" key="3">
    <source>
        <dbReference type="Proteomes" id="UP000064967"/>
    </source>
</evidence>
<name>A0A0K1Q7M9_9BACT</name>
<dbReference type="Pfam" id="PF02148">
    <property type="entry name" value="zf-UBP"/>
    <property type="match status" value="1"/>
</dbReference>
<dbReference type="Proteomes" id="UP000064967">
    <property type="component" value="Chromosome"/>
</dbReference>
<sequence>MSSSDVDLRNPCEHVTPETARIRRVERPAAGCEECLKMGGRWVHLRVCLNCGHVGCCDSSPNRHATAHYRTTLHPLVTSGEPGETWAYCYADEALL</sequence>
<keyword evidence="3" id="KW-1185">Reference proteome</keyword>
<protein>
    <recommendedName>
        <fullName evidence="1">UBP-type domain-containing protein</fullName>
    </recommendedName>
</protein>
<dbReference type="KEGG" id="llu:AKJ09_08335"/>
<organism evidence="2 3">
    <name type="scientific">Labilithrix luteola</name>
    <dbReference type="NCBI Taxonomy" id="1391654"/>
    <lineage>
        <taxon>Bacteria</taxon>
        <taxon>Pseudomonadati</taxon>
        <taxon>Myxococcota</taxon>
        <taxon>Polyangia</taxon>
        <taxon>Polyangiales</taxon>
        <taxon>Labilitrichaceae</taxon>
        <taxon>Labilithrix</taxon>
    </lineage>
</organism>
<dbReference type="InterPro" id="IPR013083">
    <property type="entry name" value="Znf_RING/FYVE/PHD"/>
</dbReference>
<reference evidence="2 3" key="1">
    <citation type="submission" date="2015-08" db="EMBL/GenBank/DDBJ databases">
        <authorList>
            <person name="Babu N.S."/>
            <person name="Beckwith C.J."/>
            <person name="Beseler K.G."/>
            <person name="Brison A."/>
            <person name="Carone J.V."/>
            <person name="Caskin T.P."/>
            <person name="Diamond M."/>
            <person name="Durham M.E."/>
            <person name="Foxe J.M."/>
            <person name="Go M."/>
            <person name="Henderson B.A."/>
            <person name="Jones I.B."/>
            <person name="McGettigan J.A."/>
            <person name="Micheletti S.J."/>
            <person name="Nasrallah M.E."/>
            <person name="Ortiz D."/>
            <person name="Piller C.R."/>
            <person name="Privatt S.R."/>
            <person name="Schneider S.L."/>
            <person name="Sharp S."/>
            <person name="Smith T.C."/>
            <person name="Stanton J.D."/>
            <person name="Ullery H.E."/>
            <person name="Wilson R.J."/>
            <person name="Serrano M.G."/>
            <person name="Buck G."/>
            <person name="Lee V."/>
            <person name="Wang Y."/>
            <person name="Carvalho R."/>
            <person name="Voegtly L."/>
            <person name="Shi R."/>
            <person name="Duckworth R."/>
            <person name="Johnson A."/>
            <person name="Loviza R."/>
            <person name="Walstead R."/>
            <person name="Shah Z."/>
            <person name="Kiflezghi M."/>
            <person name="Wade K."/>
            <person name="Ball S.L."/>
            <person name="Bradley K.W."/>
            <person name="Asai D.J."/>
            <person name="Bowman C.A."/>
            <person name="Russell D.A."/>
            <person name="Pope W.H."/>
            <person name="Jacobs-Sera D."/>
            <person name="Hendrix R.W."/>
            <person name="Hatfull G.F."/>
        </authorList>
    </citation>
    <scope>NUCLEOTIDE SEQUENCE [LARGE SCALE GENOMIC DNA]</scope>
    <source>
        <strain evidence="2 3">DSM 27648</strain>
    </source>
</reference>
<feature type="domain" description="UBP-type" evidence="1">
    <location>
        <begin position="1"/>
        <end position="96"/>
    </location>
</feature>
<dbReference type="AlphaFoldDB" id="A0A0K1Q7M9"/>
<proteinExistence type="predicted"/>
<gene>
    <name evidence="2" type="ORF">AKJ09_08335</name>
</gene>
<dbReference type="RefSeq" id="WP_146652728.1">
    <property type="nucleotide sequence ID" value="NZ_CP012333.1"/>
</dbReference>
<dbReference type="SUPFAM" id="SSF57850">
    <property type="entry name" value="RING/U-box"/>
    <property type="match status" value="1"/>
</dbReference>
<evidence type="ECO:0000259" key="1">
    <source>
        <dbReference type="PROSITE" id="PS50271"/>
    </source>
</evidence>
<dbReference type="OrthoDB" id="120315at2"/>
<dbReference type="STRING" id="1391654.AKJ09_08335"/>